<feature type="domain" description="Glycerol-3-phosphate dehydrogenase NAD-dependent C-terminal" evidence="10">
    <location>
        <begin position="177"/>
        <end position="315"/>
    </location>
</feature>
<dbReference type="STRING" id="66851.MBORA_10580"/>
<feature type="binding site" evidence="4">
    <location>
        <position position="50"/>
    </location>
    <ligand>
        <name>NADPH</name>
        <dbReference type="ChEBI" id="CHEBI:57783"/>
    </ligand>
</feature>
<dbReference type="RefSeq" id="WP_042691885.1">
    <property type="nucleotide sequence ID" value="NZ_CABMAB010000003.1"/>
</dbReference>
<dbReference type="GO" id="GO:0141153">
    <property type="term" value="F:glycerol-3-phosphate dehydrogenase (NADP+) activity"/>
    <property type="evidence" value="ECO:0007669"/>
    <property type="project" value="RHEA"/>
</dbReference>
<dbReference type="InterPro" id="IPR006109">
    <property type="entry name" value="G3P_DH_NAD-dep_C"/>
</dbReference>
<dbReference type="InterPro" id="IPR008927">
    <property type="entry name" value="6-PGluconate_DH-like_C_sf"/>
</dbReference>
<dbReference type="Pfam" id="PF07479">
    <property type="entry name" value="NAD_Gly3P_dh_C"/>
    <property type="match status" value="1"/>
</dbReference>
<feature type="binding site" evidence="4">
    <location>
        <position position="188"/>
    </location>
    <ligand>
        <name>sn-glycerol 3-phosphate</name>
        <dbReference type="ChEBI" id="CHEBI:57597"/>
    </ligand>
</feature>
<keyword evidence="2 4" id="KW-0560">Oxidoreductase</keyword>
<dbReference type="OrthoDB" id="107040at2157"/>
<dbReference type="PRINTS" id="PR00077">
    <property type="entry name" value="GPDHDRGNASE"/>
</dbReference>
<feature type="binding site" evidence="4">
    <location>
        <position position="241"/>
    </location>
    <ligand>
        <name>sn-glycerol 3-phosphate</name>
        <dbReference type="ChEBI" id="CHEBI:57597"/>
    </ligand>
</feature>
<feature type="binding site" evidence="4">
    <location>
        <position position="251"/>
    </location>
    <ligand>
        <name>sn-glycerol 3-phosphate</name>
        <dbReference type="ChEBI" id="CHEBI:57597"/>
    </ligand>
</feature>
<evidence type="ECO:0000256" key="3">
    <source>
        <dbReference type="ARBA" id="ARBA00023027"/>
    </source>
</evidence>
<evidence type="ECO:0000256" key="7">
    <source>
        <dbReference type="PIRSR" id="PIRSR000114-3"/>
    </source>
</evidence>
<feature type="binding site" evidence="4">
    <location>
        <position position="34"/>
    </location>
    <ligand>
        <name>NADPH</name>
        <dbReference type="ChEBI" id="CHEBI:57783"/>
    </ligand>
</feature>
<keyword evidence="3 4" id="KW-0520">NAD</keyword>
<dbReference type="NCBIfam" id="NF000940">
    <property type="entry name" value="PRK00094.1-2"/>
    <property type="match status" value="1"/>
</dbReference>
<dbReference type="GO" id="GO:0005829">
    <property type="term" value="C:cytosol"/>
    <property type="evidence" value="ECO:0007669"/>
    <property type="project" value="TreeGrafter"/>
</dbReference>
<comment type="catalytic activity">
    <reaction evidence="4">
        <text>sn-glycerol 3-phosphate + NAD(+) = dihydroxyacetone phosphate + NADH + H(+)</text>
        <dbReference type="Rhea" id="RHEA:11092"/>
        <dbReference type="ChEBI" id="CHEBI:15378"/>
        <dbReference type="ChEBI" id="CHEBI:57540"/>
        <dbReference type="ChEBI" id="CHEBI:57597"/>
        <dbReference type="ChEBI" id="CHEBI:57642"/>
        <dbReference type="ChEBI" id="CHEBI:57945"/>
        <dbReference type="EC" id="1.1.1.94"/>
    </reaction>
</comment>
<dbReference type="Gene3D" id="1.10.1040.10">
    <property type="entry name" value="N-(1-d-carboxylethyl)-l-norvaline Dehydrogenase, domain 2"/>
    <property type="match status" value="1"/>
</dbReference>
<dbReference type="InterPro" id="IPR006168">
    <property type="entry name" value="G3P_DH_NAD-dep"/>
</dbReference>
<dbReference type="InterPro" id="IPR013328">
    <property type="entry name" value="6PGD_dom2"/>
</dbReference>
<evidence type="ECO:0000313" key="12">
    <source>
        <dbReference type="Proteomes" id="UP000077428"/>
    </source>
</evidence>
<dbReference type="Pfam" id="PF01210">
    <property type="entry name" value="NAD_Gly3P_dh_N"/>
    <property type="match status" value="1"/>
</dbReference>
<keyword evidence="12" id="KW-1185">Reference proteome</keyword>
<feature type="binding site" evidence="4">
    <location>
        <position position="137"/>
    </location>
    <ligand>
        <name>NADPH</name>
        <dbReference type="ChEBI" id="CHEBI:57783"/>
    </ligand>
</feature>
<dbReference type="GO" id="GO:0006650">
    <property type="term" value="P:glycerophospholipid metabolic process"/>
    <property type="evidence" value="ECO:0007669"/>
    <property type="project" value="UniProtKB-UniRule"/>
</dbReference>
<evidence type="ECO:0000256" key="2">
    <source>
        <dbReference type="ARBA" id="ARBA00023002"/>
    </source>
</evidence>
<feature type="binding site" evidence="4">
    <location>
        <position position="106"/>
    </location>
    <ligand>
        <name>NADPH</name>
        <dbReference type="ChEBI" id="CHEBI:57783"/>
    </ligand>
</feature>
<feature type="binding site" evidence="4">
    <location>
        <position position="106"/>
    </location>
    <ligand>
        <name>sn-glycerol 3-phosphate</name>
        <dbReference type="ChEBI" id="CHEBI:57597"/>
    </ligand>
</feature>
<keyword evidence="4" id="KW-0521">NADP</keyword>
<feature type="binding site" evidence="6">
    <location>
        <position position="106"/>
    </location>
    <ligand>
        <name>substrate</name>
    </ligand>
</feature>
<keyword evidence="4" id="KW-0963">Cytoplasm</keyword>
<evidence type="ECO:0000256" key="1">
    <source>
        <dbReference type="ARBA" id="ARBA00011009"/>
    </source>
</evidence>
<dbReference type="PATRIC" id="fig|66851.6.peg.1160"/>
<proteinExistence type="inferred from homology"/>
<gene>
    <name evidence="11" type="primary">gpsA_2</name>
    <name evidence="4" type="synonym">gpsA</name>
    <name evidence="11" type="ORF">MBORA_10580</name>
</gene>
<dbReference type="Gene3D" id="3.40.50.720">
    <property type="entry name" value="NAD(P)-binding Rossmann-like Domain"/>
    <property type="match status" value="1"/>
</dbReference>
<feature type="binding site" evidence="4">
    <location>
        <position position="274"/>
    </location>
    <ligand>
        <name>NADPH</name>
        <dbReference type="ChEBI" id="CHEBI:57783"/>
    </ligand>
</feature>
<feature type="binding site" evidence="4">
    <location>
        <position position="252"/>
    </location>
    <ligand>
        <name>NADPH</name>
        <dbReference type="ChEBI" id="CHEBI:57783"/>
    </ligand>
</feature>
<dbReference type="AlphaFoldDB" id="A0A162FGQ3"/>
<dbReference type="HAMAP" id="MF_00394">
    <property type="entry name" value="NAD_Glyc3P_dehydrog"/>
    <property type="match status" value="1"/>
</dbReference>
<comment type="catalytic activity">
    <reaction evidence="4">
        <text>sn-glycerol 3-phosphate + NADP(+) = dihydroxyacetone phosphate + NADPH + H(+)</text>
        <dbReference type="Rhea" id="RHEA:11096"/>
        <dbReference type="ChEBI" id="CHEBI:15378"/>
        <dbReference type="ChEBI" id="CHEBI:57597"/>
        <dbReference type="ChEBI" id="CHEBI:57642"/>
        <dbReference type="ChEBI" id="CHEBI:57783"/>
        <dbReference type="ChEBI" id="CHEBI:58349"/>
        <dbReference type="EC" id="1.1.1.94"/>
    </reaction>
</comment>
<feature type="binding site" evidence="4">
    <location>
        <position position="12"/>
    </location>
    <ligand>
        <name>NADPH</name>
        <dbReference type="ChEBI" id="CHEBI:57783"/>
    </ligand>
</feature>
<dbReference type="GO" id="GO:0051287">
    <property type="term" value="F:NAD binding"/>
    <property type="evidence" value="ECO:0007669"/>
    <property type="project" value="InterPro"/>
</dbReference>
<comment type="function">
    <text evidence="4">Catalyzes the reduction of the glycolytic intermediate dihydroxyacetone phosphate (DHAP) to sn-glycerol 3-phosphate (G3P).</text>
</comment>
<comment type="similarity">
    <text evidence="1 4 8">Belongs to the NAD-dependent glycerol-3-phosphate dehydrogenase family.</text>
</comment>
<dbReference type="EMBL" id="LWMU01000063">
    <property type="protein sequence ID" value="KZX12795.1"/>
    <property type="molecule type" value="Genomic_DNA"/>
</dbReference>
<dbReference type="InterPro" id="IPR036291">
    <property type="entry name" value="NAD(P)-bd_dom_sf"/>
</dbReference>
<comment type="caution">
    <text evidence="11">The sequence shown here is derived from an EMBL/GenBank/DDBJ whole genome shotgun (WGS) entry which is preliminary data.</text>
</comment>
<protein>
    <recommendedName>
        <fullName evidence="4">Glycerol-3-phosphate dehydrogenase [NAD(P)+]</fullName>
        <ecNumber evidence="4">1.1.1.94</ecNumber>
    </recommendedName>
    <alternativeName>
        <fullName evidence="4">NAD(P)(+)-dependent glycerol-3-phosphate dehydrogenase</fullName>
    </alternativeName>
    <alternativeName>
        <fullName evidence="4">NAD(P)H-dependent dihydroxyacetone-phosphate reductase</fullName>
    </alternativeName>
</protein>
<dbReference type="PANTHER" id="PTHR11728:SF1">
    <property type="entry name" value="GLYCEROL-3-PHOSPHATE DEHYDROGENASE [NAD(+)] 2, CHLOROPLASTIC"/>
    <property type="match status" value="1"/>
</dbReference>
<keyword evidence="4" id="KW-0547">Nucleotide-binding</keyword>
<sequence>MNINVGVVGAGTMGTALAQRVSENVEQVILHVRKQDLCDDINNDRHNSQYYPNLKLNENIIATLDISDLKKCSIVVLAIPSSAFRTTLKSLKKYLKKDTIIVTTAKGIEYPSLKTMGNLIEEYFDENYVALSGPNFASEIMLNLPTITNIASNSMENSLKVKKALTTEQFKIKIIDDVIGIEFCGVLKNINAIANGICEGMNINENARYSILTKGFKDTIKIIESIGGKSETVHEYCGFGDLILTSTSHESRNHTLGILYGQRLIIDENASGVVFEGKNSIKAVKDICNENNIDSNIVDFVYNVIIKKQPPLKAFKELWSTVK</sequence>
<evidence type="ECO:0000256" key="6">
    <source>
        <dbReference type="PIRSR" id="PIRSR000114-2"/>
    </source>
</evidence>
<dbReference type="FunFam" id="3.40.50.720:FF:000019">
    <property type="entry name" value="Glycerol-3-phosphate dehydrogenase [NAD(P)+]"/>
    <property type="match status" value="1"/>
</dbReference>
<dbReference type="NCBIfam" id="NF000942">
    <property type="entry name" value="PRK00094.1-4"/>
    <property type="match status" value="1"/>
</dbReference>
<dbReference type="SUPFAM" id="SSF51735">
    <property type="entry name" value="NAD(P)-binding Rossmann-fold domains"/>
    <property type="match status" value="1"/>
</dbReference>
<dbReference type="GO" id="GO:0046167">
    <property type="term" value="P:glycerol-3-phosphate biosynthetic process"/>
    <property type="evidence" value="ECO:0007669"/>
    <property type="project" value="UniProtKB-UniRule"/>
</dbReference>
<dbReference type="InterPro" id="IPR011128">
    <property type="entry name" value="G3P_DH_NAD-dep_N"/>
</dbReference>
<feature type="binding site" evidence="4">
    <location>
        <position position="133"/>
    </location>
    <ligand>
        <name>sn-glycerol 3-phosphate</name>
        <dbReference type="ChEBI" id="CHEBI:57597"/>
    </ligand>
</feature>
<dbReference type="Proteomes" id="UP000077428">
    <property type="component" value="Unassembled WGS sequence"/>
</dbReference>
<evidence type="ECO:0000259" key="9">
    <source>
        <dbReference type="Pfam" id="PF01210"/>
    </source>
</evidence>
<feature type="binding site" evidence="4">
    <location>
        <position position="252"/>
    </location>
    <ligand>
        <name>sn-glycerol 3-phosphate</name>
        <dbReference type="ChEBI" id="CHEBI:57597"/>
    </ligand>
</feature>
<dbReference type="GO" id="GO:0046168">
    <property type="term" value="P:glycerol-3-phosphate catabolic process"/>
    <property type="evidence" value="ECO:0007669"/>
    <property type="project" value="InterPro"/>
</dbReference>
<accession>A0A162FGQ3</accession>
<dbReference type="SUPFAM" id="SSF48179">
    <property type="entry name" value="6-phosphogluconate dehydrogenase C-terminal domain-like"/>
    <property type="match status" value="1"/>
</dbReference>
<name>A0A162FGQ3_METOA</name>
<feature type="binding site" evidence="4">
    <location>
        <position position="253"/>
    </location>
    <ligand>
        <name>sn-glycerol 3-phosphate</name>
        <dbReference type="ChEBI" id="CHEBI:57597"/>
    </ligand>
</feature>
<dbReference type="EC" id="1.1.1.94" evidence="4"/>
<dbReference type="PANTHER" id="PTHR11728">
    <property type="entry name" value="GLYCEROL-3-PHOSPHATE DEHYDROGENASE"/>
    <property type="match status" value="1"/>
</dbReference>
<feature type="domain" description="Glycerol-3-phosphate dehydrogenase NAD-dependent N-terminal" evidence="9">
    <location>
        <begin position="5"/>
        <end position="156"/>
    </location>
</feature>
<dbReference type="UniPathway" id="UPA00940"/>
<feature type="binding site" evidence="6">
    <location>
        <begin position="252"/>
        <end position="253"/>
    </location>
    <ligand>
        <name>substrate</name>
    </ligand>
</feature>
<feature type="binding site" evidence="4">
    <location>
        <position position="276"/>
    </location>
    <ligand>
        <name>NADPH</name>
        <dbReference type="ChEBI" id="CHEBI:57783"/>
    </ligand>
</feature>
<dbReference type="GO" id="GO:0005975">
    <property type="term" value="P:carbohydrate metabolic process"/>
    <property type="evidence" value="ECO:0007669"/>
    <property type="project" value="InterPro"/>
</dbReference>
<feature type="binding site" evidence="7">
    <location>
        <position position="252"/>
    </location>
    <ligand>
        <name>NAD(+)</name>
        <dbReference type="ChEBI" id="CHEBI:57540"/>
    </ligand>
</feature>
<organism evidence="11 12">
    <name type="scientific">Methanobrevibacter oralis</name>
    <dbReference type="NCBI Taxonomy" id="66851"/>
    <lineage>
        <taxon>Archaea</taxon>
        <taxon>Methanobacteriati</taxon>
        <taxon>Methanobacteriota</taxon>
        <taxon>Methanomada group</taxon>
        <taxon>Methanobacteria</taxon>
        <taxon>Methanobacteriales</taxon>
        <taxon>Methanobacteriaceae</taxon>
        <taxon>Methanobrevibacter</taxon>
    </lineage>
</organism>
<feature type="binding site" evidence="4">
    <location>
        <position position="33"/>
    </location>
    <ligand>
        <name>NADPH</name>
        <dbReference type="ChEBI" id="CHEBI:57783"/>
    </ligand>
</feature>
<comment type="subcellular location">
    <subcellularLocation>
        <location evidence="4">Cytoplasm</location>
    </subcellularLocation>
</comment>
<evidence type="ECO:0000256" key="5">
    <source>
        <dbReference type="PIRSR" id="PIRSR000114-1"/>
    </source>
</evidence>
<evidence type="ECO:0000313" key="11">
    <source>
        <dbReference type="EMBL" id="KZX12795.1"/>
    </source>
</evidence>
<evidence type="ECO:0000259" key="10">
    <source>
        <dbReference type="Pfam" id="PF07479"/>
    </source>
</evidence>
<evidence type="ECO:0000256" key="8">
    <source>
        <dbReference type="RuleBase" id="RU000437"/>
    </source>
</evidence>
<reference evidence="12" key="1">
    <citation type="journal article" date="2016" name="Genome Announc.">
        <title>Draft Genome Sequences of Methanobrevibacter curvatus DSM11111, Methanobrevibacter cuticularis DSM11139, Methanobrevibacter filiformis DSM11501, and Methanobrevibacter oralis DSM7256.</title>
        <authorList>
            <person name="Poehlein A."/>
            <person name="Seedorf H."/>
        </authorList>
    </citation>
    <scope>NUCLEOTIDE SEQUENCE [LARGE SCALE GENOMIC DNA]</scope>
    <source>
        <strain evidence="12">DSM 7256 / JCM 30027 / ZR</strain>
    </source>
</reference>
<evidence type="ECO:0000256" key="4">
    <source>
        <dbReference type="HAMAP-Rule" id="MF_00394"/>
    </source>
</evidence>
<comment type="caution">
    <text evidence="4">Lacks conserved residue(s) required for the propagation of feature annotation.</text>
</comment>
<dbReference type="PIRSF" id="PIRSF000114">
    <property type="entry name" value="Glycerol-3-P_dh"/>
    <property type="match status" value="1"/>
</dbReference>
<feature type="active site" description="Proton acceptor" evidence="4 5">
    <location>
        <position position="188"/>
    </location>
</feature>
<feature type="binding site" evidence="7">
    <location>
        <begin position="9"/>
        <end position="14"/>
    </location>
    <ligand>
        <name>NAD(+)</name>
        <dbReference type="ChEBI" id="CHEBI:57540"/>
    </ligand>
</feature>
<feature type="binding site" evidence="7">
    <location>
        <position position="137"/>
    </location>
    <ligand>
        <name>NAD(+)</name>
        <dbReference type="ChEBI" id="CHEBI:57540"/>
    </ligand>
</feature>